<proteinExistence type="predicted"/>
<gene>
    <name evidence="1" type="ORF">METZ01_LOCUS21053</name>
</gene>
<evidence type="ECO:0000313" key="1">
    <source>
        <dbReference type="EMBL" id="SUZ68199.1"/>
    </source>
</evidence>
<organism evidence="1">
    <name type="scientific">marine metagenome</name>
    <dbReference type="NCBI Taxonomy" id="408172"/>
    <lineage>
        <taxon>unclassified sequences</taxon>
        <taxon>metagenomes</taxon>
        <taxon>ecological metagenomes</taxon>
    </lineage>
</organism>
<dbReference type="AlphaFoldDB" id="A0A381PQ88"/>
<dbReference type="EMBL" id="UINC01001033">
    <property type="protein sequence ID" value="SUZ68199.1"/>
    <property type="molecule type" value="Genomic_DNA"/>
</dbReference>
<sequence>MEVVQENIAVRTFWRYLLAKGVY</sequence>
<reference evidence="1" key="1">
    <citation type="submission" date="2018-05" db="EMBL/GenBank/DDBJ databases">
        <authorList>
            <person name="Lanie J.A."/>
            <person name="Ng W.-L."/>
            <person name="Kazmierczak K.M."/>
            <person name="Andrzejewski T.M."/>
            <person name="Davidsen T.M."/>
            <person name="Wayne K.J."/>
            <person name="Tettelin H."/>
            <person name="Glass J.I."/>
            <person name="Rusch D."/>
            <person name="Podicherti R."/>
            <person name="Tsui H.-C.T."/>
            <person name="Winkler M.E."/>
        </authorList>
    </citation>
    <scope>NUCLEOTIDE SEQUENCE</scope>
</reference>
<protein>
    <submittedName>
        <fullName evidence="1">Uncharacterized protein</fullName>
    </submittedName>
</protein>
<accession>A0A381PQ88</accession>
<name>A0A381PQ88_9ZZZZ</name>